<organism evidence="7 8">
    <name type="scientific">Blepharisma stoltei</name>
    <dbReference type="NCBI Taxonomy" id="1481888"/>
    <lineage>
        <taxon>Eukaryota</taxon>
        <taxon>Sar</taxon>
        <taxon>Alveolata</taxon>
        <taxon>Ciliophora</taxon>
        <taxon>Postciliodesmatophora</taxon>
        <taxon>Heterotrichea</taxon>
        <taxon>Heterotrichida</taxon>
        <taxon>Blepharismidae</taxon>
        <taxon>Blepharisma</taxon>
    </lineage>
</organism>
<dbReference type="CDD" id="cd20104">
    <property type="entry name" value="MBT_PHF20L1-like"/>
    <property type="match status" value="1"/>
</dbReference>
<dbReference type="GO" id="GO:0005634">
    <property type="term" value="C:nucleus"/>
    <property type="evidence" value="ECO:0007669"/>
    <property type="project" value="TreeGrafter"/>
</dbReference>
<dbReference type="GO" id="GO:0005509">
    <property type="term" value="F:calcium ion binding"/>
    <property type="evidence" value="ECO:0007669"/>
    <property type="project" value="InterPro"/>
</dbReference>
<dbReference type="FunFam" id="3.90.70.10:FF:000022">
    <property type="entry name" value="Ubiquitin carboxyl-terminal hydrolase 24"/>
    <property type="match status" value="1"/>
</dbReference>
<dbReference type="InterPro" id="IPR001394">
    <property type="entry name" value="Peptidase_C19_UCH"/>
</dbReference>
<keyword evidence="3" id="KW-0378">Hydrolase</keyword>
<keyword evidence="1" id="KW-0645">Protease</keyword>
<dbReference type="Pfam" id="PF25010">
    <property type="entry name" value="ARM_UBP24_USP9X-Y"/>
    <property type="match status" value="1"/>
</dbReference>
<dbReference type="GO" id="GO:0005829">
    <property type="term" value="C:cytosol"/>
    <property type="evidence" value="ECO:0007669"/>
    <property type="project" value="TreeGrafter"/>
</dbReference>
<feature type="region of interest" description="Disordered" evidence="4">
    <location>
        <begin position="1367"/>
        <end position="1388"/>
    </location>
</feature>
<evidence type="ECO:0000313" key="8">
    <source>
        <dbReference type="Proteomes" id="UP001162131"/>
    </source>
</evidence>
<dbReference type="PROSITE" id="PS50222">
    <property type="entry name" value="EF_HAND_2"/>
    <property type="match status" value="1"/>
</dbReference>
<comment type="caution">
    <text evidence="7">The sequence shown here is derived from an EMBL/GenBank/DDBJ whole genome shotgun (WGS) entry which is preliminary data.</text>
</comment>
<dbReference type="Gene3D" id="1.10.238.10">
    <property type="entry name" value="EF-hand"/>
    <property type="match status" value="1"/>
</dbReference>
<dbReference type="Proteomes" id="UP001162131">
    <property type="component" value="Unassembled WGS sequence"/>
</dbReference>
<feature type="region of interest" description="Disordered" evidence="4">
    <location>
        <begin position="1999"/>
        <end position="2027"/>
    </location>
</feature>
<accession>A0AAU9IE74</accession>
<sequence length="2989" mass="344364">MASDYVDELKTISSKLSNYNHDPEPIEELKRLNELTKTLKDSPQSLPVEQANCVVSSLPSLVGSLLNNRKYLSREAIQLAGDILSNVMLMLPHYFSSPKYLEALRMTAELDRAFYQTYMQDERAISWAIPPEPVTDSPAEWREELKEGDLIDAVKVDTGYDRKIWGTAKITSIDSDDYLSIEFQDEGSEFDRFLPKTSQEIAPVDTKNKDKEWRLSLDKDMMIDAYDTASTWYNSTILGKRYKQNDHGTMTAELLVGYRVYEASGEKFDDNGNFRGWSSKYDEWISIWSPRLASYNTHARKWPIPLVTVMEENIIDDSNDLIEDAPYAFFVTRHKKSKSMILIRNLNRLQMAGVFDLIVDIINNRDQWVSFETVYSLTYVVGKLYALYHKAFVTSYVNKFKDALFGYLLSCPQNIIRDFNKEKLDQMLSLMESFLKRFYTIQEKNAIIEQFTLDLSLICFETPYLERRIQGLKGIIDAVNKSKYTQTRSVKIESLVKWLKDHDVINEIFGIKGHYQLVQRAAEILRLFANENEITASELQEVWGASQKNDEDMKHSVYKILADVSTNLKSEHLEFLVDKIAEIPPNKLFKEEVDLLHELTKYPLRAGNATNRACELLWSISLDEEKYLDPVKDLALENFCSLMKSWDLRKNRIPVMIQCVEKIRENKAVIQSIQIIKKLLANFFVYSTPTEPTSRGTIVDMLIKEHEILVAFFDNLYYFKEKAAQWGKGEDIKNAVICDRTTYKDQIEQRLSFLHTLLTSSISITLSQKQMDTLWDLLLQNSYCSAERECFLKWLGDVTESQSQGKKIFDDSDVHSFFLEKVANLKNSYFDMSPEGFTVFKSYFLLINASLSNMKQNPKTSYSSNTTTTSTYISPSYQNEYASKEFDYQVITAPLSLVGMECLRKIIMEVKNEKVLSQASDFLNDLYDNLNTSENLIEIREEFIGFCLGYLKKGIVTEKKRALSLMKSFMEECEKKGTAGLKSHSALLKGDIHNLVILNQVSYYPQSADIPRRIELKVYSNTTFWELRCIIGKKIKCMSDQFKIYRSLLQKEIKDSDNGKTLSDLRIRVNETFSVYRRITNIPKAALTTSDNQLSEKARKIFSQWFHKYADKGDKMSPEGCSAFTNSCTGDPCKATDKRIQEFFTSHDDDRDGLLTEDNFLEFYRQACIQRPNVVWTNLASHHYRNDLKCYDDEEEDFVDPKALPGFILTQKQENFDLIFSALNEEDLANDAWDLIIKLPTNPQIFEKIKNLEGYENWESLLDSTSNHKLLYALQIIESFMEDPPEDDLAAFEERCQWKVKFLQKGGFGHLYSILLKYQANLDIFQKSCIGFVLKLICVFIIAAFSAVKPDIYEVVKLVRKQSGGLELEEKQPAEPEEKKSDKKVNFGEEGTQTDELSGYASLLQESLPAEPQKVVEEDSSMMKYQETRGFKDLVNEVMMNDLGDSLINSVDLSLLMAKLIGLMVNTLKNEDYEPEDKHIIDSALELWVSCLMHKNELIQSVYDYQGEMDVSEFTIRGLTFAKMALVRKAFCQSFKSICLKVSYPEKMPTPFFLDILINRMPTGIVDPKEADHTQFFELLCELVELDVAQPSIDYEQLAVHLMNTIKQHPYIEKRNTFVSDKVLVGYLSLAERVFKFVPELKNMAYEKNFTRDCFFELLFPPEQIFDNLKYDPEYVQETGHFQPPKAKARDTRNAAYKLINALVHDHSENLMSIIEVLESLRTQITPVKSWSYSPASDVRSSHGYAGIVNLGCICYMISMLQQFYMIPQFRYSILDVDDKKEPTNLAYLKGDPNVDKSKPGYDLDDNMLHQLQSMFSFLDLTDRNAYNPHPWCQAFKDSSGQPVNISIQQDAQEFLNRIFEKLESALKNTTSKYLTQGIFGGKNSVQLICKECGKVKESLEDYYNLSVDVKHSKTLFESLNKYIQGETISDYSCETCDKKVDITKRALLADLPNILIVHLQRIVFNFDTFENEKINSRLEFPTELNLFPYSKEGVKVQEEKEKVEKEEKEKEAAKEQETTEQPASEIDQEDYKYNLVGIVLHLGTAQMGHYYSFIRHRLPNGEADPQKWYEFNDSTVRVFNPDNIESECFGGAQDFGGDDFSATWLKSFKENSKNAYMLVYEKKRKHPLKILKAPVLEGDSTTSPRSEEEFELRNFNDLRRTMPSSIYQSVLKDNEKYMFERNLYSAEFFNFFVEIIKSAEASFTDLSAIGADFALEVMSHAYHNRALPDLVKVIKDLFSEFPESCEKWMLKKMSLTKRLITDNSMYSVTQLLLTCVEKTTRSALADLFSFSLNLLAKRDFSDNSIAKIFIDGLLNLIPQDISKHWTRFQQFWEVIKDFAAESPEHALYLIHKGVIGTFLDFYLGNKSPLLKPGENRQALGNKLWTPNFDPLIQIIAILDKYCATNVVDGQYKLTYEEKSCLLDKETYDKTLRNGYDGKALSEIVSHWSYEDKEYSQMIAQIILKGLNEIEYEEVKGFYEVLEEFLTIKDSLTKHRIEWIMGFPTLVKINRADLMYPFFGSSIITAIDDEVVTYSTTLCFGYTIYDAAESVLSLIWKHRRRWDHYCIMSIKHLLGICLKNSELANYINNLPPATYQYKHYIDWIEEYIANYKNYSSSYVSYGSSSYSTKKEDHSIDASKYLQEFKEKYPSENKEMFILGRTTKKEIASQSEHEDVLLTVTEYTTQWGRSEPDGKRNLALPTKPLRSELNIKASYSSSRPAGINVDSQGYSYTNTNASSYGSYPYSNFNYPSTDEKVPYGPAPPGKTSGSQSNAYLQQKHADEECEEETTDEAVPIFPSPGGSFNTPAEEYPKVQITTQEEPKEEHKEEEEDHDKLFFEDQTIMRFEVYNRSSDPVRVNLQIHSPDENPNYLYPSTPILIELSAHTFKDLIILTKKNPSLPWGDLKYDFSTSEPKPFALKSEPSEDYYKEGRDVAYYLGDDVAVNISDVGSENEDTKAPTGKIACPMCTFHNDSGALKCEICGSIFRSKG</sequence>
<dbReference type="Gene3D" id="2.30.30.140">
    <property type="match status" value="1"/>
</dbReference>
<keyword evidence="8" id="KW-1185">Reference proteome</keyword>
<dbReference type="InterPro" id="IPR056850">
    <property type="entry name" value="ARM_UBP34_24_USP9X_Y"/>
</dbReference>
<dbReference type="Gene3D" id="3.90.70.10">
    <property type="entry name" value="Cysteine proteinases"/>
    <property type="match status" value="1"/>
</dbReference>
<feature type="compositionally biased region" description="Basic and acidic residues" evidence="4">
    <location>
        <begin position="1368"/>
        <end position="1387"/>
    </location>
</feature>
<feature type="domain" description="USP" evidence="6">
    <location>
        <begin position="1746"/>
        <end position="2124"/>
    </location>
</feature>
<dbReference type="InterPro" id="IPR038765">
    <property type="entry name" value="Papain-like_cys_pep_sf"/>
</dbReference>
<keyword evidence="2" id="KW-0833">Ubl conjugation pathway</keyword>
<dbReference type="GO" id="GO:0006508">
    <property type="term" value="P:proteolysis"/>
    <property type="evidence" value="ECO:0007669"/>
    <property type="project" value="UniProtKB-KW"/>
</dbReference>
<feature type="compositionally biased region" description="Polar residues" evidence="4">
    <location>
        <begin position="2766"/>
        <end position="2775"/>
    </location>
</feature>
<reference evidence="7" key="1">
    <citation type="submission" date="2021-09" db="EMBL/GenBank/DDBJ databases">
        <authorList>
            <consortium name="AG Swart"/>
            <person name="Singh M."/>
            <person name="Singh A."/>
            <person name="Seah K."/>
            <person name="Emmerich C."/>
        </authorList>
    </citation>
    <scope>NUCLEOTIDE SEQUENCE</scope>
    <source>
        <strain evidence="7">ATCC30299</strain>
    </source>
</reference>
<dbReference type="Pfam" id="PF00443">
    <property type="entry name" value="UCH"/>
    <property type="match status" value="1"/>
</dbReference>
<dbReference type="InterPro" id="IPR050164">
    <property type="entry name" value="Peptidase_C19"/>
</dbReference>
<evidence type="ECO:0000256" key="3">
    <source>
        <dbReference type="ARBA" id="ARBA00022801"/>
    </source>
</evidence>
<feature type="domain" description="EF-hand" evidence="5">
    <location>
        <begin position="1135"/>
        <end position="1170"/>
    </location>
</feature>
<dbReference type="SUPFAM" id="SSF47473">
    <property type="entry name" value="EF-hand"/>
    <property type="match status" value="1"/>
</dbReference>
<dbReference type="InterPro" id="IPR011992">
    <property type="entry name" value="EF-hand-dom_pair"/>
</dbReference>
<dbReference type="PANTHER" id="PTHR24006">
    <property type="entry name" value="UBIQUITIN CARBOXYL-TERMINAL HYDROLASE"/>
    <property type="match status" value="1"/>
</dbReference>
<protein>
    <recommendedName>
        <fullName evidence="9">Ubiquitinyl hydrolase 1</fullName>
    </recommendedName>
</protein>
<dbReference type="PROSITE" id="PS50235">
    <property type="entry name" value="USP_3"/>
    <property type="match status" value="1"/>
</dbReference>
<evidence type="ECO:0000256" key="2">
    <source>
        <dbReference type="ARBA" id="ARBA00022786"/>
    </source>
</evidence>
<evidence type="ECO:0000256" key="4">
    <source>
        <dbReference type="SAM" id="MobiDB-lite"/>
    </source>
</evidence>
<feature type="compositionally biased region" description="Basic and acidic residues" evidence="4">
    <location>
        <begin position="1999"/>
        <end position="2018"/>
    </location>
</feature>
<feature type="region of interest" description="Disordered" evidence="4">
    <location>
        <begin position="2753"/>
        <end position="2807"/>
    </location>
</feature>
<evidence type="ECO:0000259" key="5">
    <source>
        <dbReference type="PROSITE" id="PS50222"/>
    </source>
</evidence>
<dbReference type="SUPFAM" id="SSF54001">
    <property type="entry name" value="Cysteine proteinases"/>
    <property type="match status" value="1"/>
</dbReference>
<proteinExistence type="predicted"/>
<dbReference type="PROSITE" id="PS00973">
    <property type="entry name" value="USP_2"/>
    <property type="match status" value="1"/>
</dbReference>
<evidence type="ECO:0000313" key="7">
    <source>
        <dbReference type="EMBL" id="CAG9311636.1"/>
    </source>
</evidence>
<dbReference type="InterPro" id="IPR018200">
    <property type="entry name" value="USP_CS"/>
</dbReference>
<name>A0AAU9IE74_9CILI</name>
<evidence type="ECO:0008006" key="9">
    <source>
        <dbReference type="Google" id="ProtNLM"/>
    </source>
</evidence>
<evidence type="ECO:0000259" key="6">
    <source>
        <dbReference type="PROSITE" id="PS50235"/>
    </source>
</evidence>
<evidence type="ECO:0000256" key="1">
    <source>
        <dbReference type="ARBA" id="ARBA00022670"/>
    </source>
</evidence>
<dbReference type="InterPro" id="IPR028889">
    <property type="entry name" value="USP"/>
</dbReference>
<dbReference type="GO" id="GO:0004843">
    <property type="term" value="F:cysteine-type deubiquitinase activity"/>
    <property type="evidence" value="ECO:0007669"/>
    <property type="project" value="InterPro"/>
</dbReference>
<dbReference type="GO" id="GO:0016579">
    <property type="term" value="P:protein deubiquitination"/>
    <property type="evidence" value="ECO:0007669"/>
    <property type="project" value="InterPro"/>
</dbReference>
<dbReference type="InterPro" id="IPR002048">
    <property type="entry name" value="EF_hand_dom"/>
</dbReference>
<gene>
    <name evidence="7" type="ORF">BSTOLATCC_MIC3923</name>
</gene>
<dbReference type="PANTHER" id="PTHR24006:SF827">
    <property type="entry name" value="UBIQUITIN CARBOXYL-TERMINAL HYDROLASE 34"/>
    <property type="match status" value="1"/>
</dbReference>
<dbReference type="EMBL" id="CAJZBQ010000004">
    <property type="protein sequence ID" value="CAG9311636.1"/>
    <property type="molecule type" value="Genomic_DNA"/>
</dbReference>